<evidence type="ECO:0000313" key="3">
    <source>
        <dbReference type="Proteomes" id="UP000030185"/>
    </source>
</evidence>
<dbReference type="Pfam" id="PF13036">
    <property type="entry name" value="LpoB"/>
    <property type="match status" value="1"/>
</dbReference>
<gene>
    <name evidence="2" type="ORF">MYP_782</name>
</gene>
<feature type="chain" id="PRO_5001937249" description="Penicillin-binding protein activator LpoB" evidence="1">
    <location>
        <begin position="22"/>
        <end position="199"/>
    </location>
</feature>
<proteinExistence type="predicted"/>
<keyword evidence="1" id="KW-0732">Signal</keyword>
<dbReference type="STRING" id="153721.MYP_782"/>
<comment type="caution">
    <text evidence="2">The sequence shown here is derived from an EMBL/GenBank/DDBJ whole genome shotgun (WGS) entry which is preliminary data.</text>
</comment>
<name>A0A098L9G7_9BACT</name>
<dbReference type="Proteomes" id="UP000030185">
    <property type="component" value="Unassembled WGS sequence"/>
</dbReference>
<evidence type="ECO:0000256" key="1">
    <source>
        <dbReference type="SAM" id="SignalP"/>
    </source>
</evidence>
<dbReference type="PROSITE" id="PS51257">
    <property type="entry name" value="PROKAR_LIPOPROTEIN"/>
    <property type="match status" value="1"/>
</dbReference>
<dbReference type="EMBL" id="BBLT01000001">
    <property type="protein sequence ID" value="GAL83555.1"/>
    <property type="molecule type" value="Genomic_DNA"/>
</dbReference>
<dbReference type="eggNOG" id="COG3417">
    <property type="taxonomic scope" value="Bacteria"/>
</dbReference>
<keyword evidence="3" id="KW-1185">Reference proteome</keyword>
<reference evidence="2 3" key="1">
    <citation type="submission" date="2014-09" db="EMBL/GenBank/DDBJ databases">
        <title>Sporocytophaga myxococcoides PG-01 genome sequencing.</title>
        <authorList>
            <person name="Liu L."/>
            <person name="Gao P.J."/>
            <person name="Chen G.J."/>
            <person name="Wang L.S."/>
        </authorList>
    </citation>
    <scope>NUCLEOTIDE SEQUENCE [LARGE SCALE GENOMIC DNA]</scope>
    <source>
        <strain evidence="2 3">PG-01</strain>
    </source>
</reference>
<evidence type="ECO:0008006" key="4">
    <source>
        <dbReference type="Google" id="ProtNLM"/>
    </source>
</evidence>
<organism evidence="2 3">
    <name type="scientific">Sporocytophaga myxococcoides</name>
    <dbReference type="NCBI Taxonomy" id="153721"/>
    <lineage>
        <taxon>Bacteria</taxon>
        <taxon>Pseudomonadati</taxon>
        <taxon>Bacteroidota</taxon>
        <taxon>Cytophagia</taxon>
        <taxon>Cytophagales</taxon>
        <taxon>Cytophagaceae</taxon>
        <taxon>Sporocytophaga</taxon>
    </lineage>
</organism>
<dbReference type="AlphaFoldDB" id="A0A098L9G7"/>
<dbReference type="Gene3D" id="3.40.50.10610">
    <property type="entry name" value="ABC-type transport auxiliary lipoprotein component"/>
    <property type="match status" value="1"/>
</dbReference>
<sequence>MHTMRIPFKVIFSLLTVLVLAGSCTKKTVTRVSPDQQIDLSGRWNDVDSRLVAEEMAKDMINRPWRNDFMARNNKKPTIILGVISNKSHEHIDALTFIKDLERECINTGTIRVVQNAEFREKLRVERADQQQFASPETQKKWGRELGADYMVFGTINSIVDSEGKRKVVFYQINLELADLETNELVWIGDKKIKKYIVN</sequence>
<dbReference type="InterPro" id="IPR014094">
    <property type="entry name" value="LpoB"/>
</dbReference>
<dbReference type="OrthoDB" id="9803653at2"/>
<protein>
    <recommendedName>
        <fullName evidence="4">Penicillin-binding protein activator LpoB</fullName>
    </recommendedName>
</protein>
<evidence type="ECO:0000313" key="2">
    <source>
        <dbReference type="EMBL" id="GAL83555.1"/>
    </source>
</evidence>
<accession>A0A098L9G7</accession>
<feature type="signal peptide" evidence="1">
    <location>
        <begin position="1"/>
        <end position="21"/>
    </location>
</feature>